<dbReference type="GO" id="GO:0047631">
    <property type="term" value="F:ADP-ribose diphosphatase activity"/>
    <property type="evidence" value="ECO:0007669"/>
    <property type="project" value="TreeGrafter"/>
</dbReference>
<name>A0A835VED4_VANPL</name>
<evidence type="ECO:0000259" key="4">
    <source>
        <dbReference type="Pfam" id="PF18290"/>
    </source>
</evidence>
<dbReference type="GO" id="GO:0035529">
    <property type="term" value="F:NADH pyrophosphatase activity"/>
    <property type="evidence" value="ECO:0007669"/>
    <property type="project" value="TreeGrafter"/>
</dbReference>
<evidence type="ECO:0000313" key="6">
    <source>
        <dbReference type="Proteomes" id="UP000639772"/>
    </source>
</evidence>
<keyword evidence="3" id="KW-0732">Signal</keyword>
<comment type="caution">
    <text evidence="5">The sequence shown here is derived from an EMBL/GenBank/DDBJ whole genome shotgun (WGS) entry which is preliminary data.</text>
</comment>
<evidence type="ECO:0000256" key="2">
    <source>
        <dbReference type="ARBA" id="ARBA00022801"/>
    </source>
</evidence>
<feature type="chain" id="PRO_5032911143" description="Pre-nudix hydrolase domain-containing protein" evidence="3">
    <location>
        <begin position="17"/>
        <end position="112"/>
    </location>
</feature>
<dbReference type="Proteomes" id="UP000639772">
    <property type="component" value="Unassembled WGS sequence"/>
</dbReference>
<sequence length="112" mass="12546">MLFFSFLSLLSPFSDSVPVLIDYQVKFETCSILNLFHLPSDRQSNDRFGEPTPFCANEGFSYHHAEPGYVMLSYWIRDEPCIPSSTAAHQIGAGAFCINGNKEFATRLNSSV</sequence>
<protein>
    <recommendedName>
        <fullName evidence="4">Pre-nudix hydrolase domain-containing protein</fullName>
    </recommendedName>
</protein>
<dbReference type="PANTHER" id="PTHR13994">
    <property type="entry name" value="NUDIX HYDROLASE RELATED"/>
    <property type="match status" value="1"/>
</dbReference>
<dbReference type="OrthoDB" id="447842at2759"/>
<dbReference type="InterPro" id="IPR003293">
    <property type="entry name" value="Nudix_hydrolase6-like"/>
</dbReference>
<evidence type="ECO:0000313" key="5">
    <source>
        <dbReference type="EMBL" id="KAG0493900.1"/>
    </source>
</evidence>
<dbReference type="GO" id="GO:0051287">
    <property type="term" value="F:NAD binding"/>
    <property type="evidence" value="ECO:0007669"/>
    <property type="project" value="TreeGrafter"/>
</dbReference>
<dbReference type="Gene3D" id="3.40.630.30">
    <property type="match status" value="1"/>
</dbReference>
<organism evidence="5 6">
    <name type="scientific">Vanilla planifolia</name>
    <name type="common">Vanilla</name>
    <dbReference type="NCBI Taxonomy" id="51239"/>
    <lineage>
        <taxon>Eukaryota</taxon>
        <taxon>Viridiplantae</taxon>
        <taxon>Streptophyta</taxon>
        <taxon>Embryophyta</taxon>
        <taxon>Tracheophyta</taxon>
        <taxon>Spermatophyta</taxon>
        <taxon>Magnoliopsida</taxon>
        <taxon>Liliopsida</taxon>
        <taxon>Asparagales</taxon>
        <taxon>Orchidaceae</taxon>
        <taxon>Vanilloideae</taxon>
        <taxon>Vanilleae</taxon>
        <taxon>Vanilla</taxon>
    </lineage>
</organism>
<comment type="similarity">
    <text evidence="1">Belongs to the Nudix hydrolase family.</text>
</comment>
<evidence type="ECO:0000256" key="1">
    <source>
        <dbReference type="ARBA" id="ARBA00005582"/>
    </source>
</evidence>
<dbReference type="EMBL" id="JADCNM010000002">
    <property type="protein sequence ID" value="KAG0493900.1"/>
    <property type="molecule type" value="Genomic_DNA"/>
</dbReference>
<dbReference type="Pfam" id="PF18290">
    <property type="entry name" value="Nudix_hydro"/>
    <property type="match status" value="1"/>
</dbReference>
<proteinExistence type="inferred from homology"/>
<evidence type="ECO:0000256" key="3">
    <source>
        <dbReference type="SAM" id="SignalP"/>
    </source>
</evidence>
<feature type="domain" description="Pre-nudix hydrolase" evidence="4">
    <location>
        <begin position="53"/>
        <end position="76"/>
    </location>
</feature>
<keyword evidence="2" id="KW-0378">Hydrolase</keyword>
<gene>
    <name evidence="5" type="ORF">HPP92_004894</name>
</gene>
<dbReference type="PANTHER" id="PTHR13994:SF53">
    <property type="entry name" value="NUDIX HYDROLASE 8-LIKE"/>
    <property type="match status" value="1"/>
</dbReference>
<dbReference type="AlphaFoldDB" id="A0A835VED4"/>
<feature type="signal peptide" evidence="3">
    <location>
        <begin position="1"/>
        <end position="16"/>
    </location>
</feature>
<reference evidence="5 6" key="1">
    <citation type="journal article" date="2020" name="Nat. Food">
        <title>A phased Vanilla planifolia genome enables genetic improvement of flavour and production.</title>
        <authorList>
            <person name="Hasing T."/>
            <person name="Tang H."/>
            <person name="Brym M."/>
            <person name="Khazi F."/>
            <person name="Huang T."/>
            <person name="Chambers A.H."/>
        </authorList>
    </citation>
    <scope>NUCLEOTIDE SEQUENCE [LARGE SCALE GENOMIC DNA]</scope>
    <source>
        <tissue evidence="5">Leaf</tissue>
    </source>
</reference>
<dbReference type="InterPro" id="IPR040618">
    <property type="entry name" value="Pre-Nudix"/>
</dbReference>
<accession>A0A835VED4</accession>